<protein>
    <recommendedName>
        <fullName evidence="3">STAS/SEC14 domain-containing protein</fullName>
    </recommendedName>
</protein>
<name>A0ABW4QXU8_9BACT</name>
<keyword evidence="2" id="KW-1185">Reference proteome</keyword>
<evidence type="ECO:0000313" key="2">
    <source>
        <dbReference type="Proteomes" id="UP001597197"/>
    </source>
</evidence>
<dbReference type="Proteomes" id="UP001597197">
    <property type="component" value="Unassembled WGS sequence"/>
</dbReference>
<reference evidence="2" key="1">
    <citation type="journal article" date="2019" name="Int. J. Syst. Evol. Microbiol.">
        <title>The Global Catalogue of Microorganisms (GCM) 10K type strain sequencing project: providing services to taxonomists for standard genome sequencing and annotation.</title>
        <authorList>
            <consortium name="The Broad Institute Genomics Platform"/>
            <consortium name="The Broad Institute Genome Sequencing Center for Infectious Disease"/>
            <person name="Wu L."/>
            <person name="Ma J."/>
        </authorList>
    </citation>
    <scope>NUCLEOTIDE SEQUENCE [LARGE SCALE GENOMIC DNA]</scope>
    <source>
        <strain evidence="2">CGMCC 1.15795</strain>
    </source>
</reference>
<evidence type="ECO:0000313" key="1">
    <source>
        <dbReference type="EMBL" id="MFD1874448.1"/>
    </source>
</evidence>
<sequence length="145" mass="16820">MSLFPTSLYFGNAAGVVQEYADHVRLRYHSGPRHFDEFTALLHHVTRALARYHLGKLLVDQRQMTPYLPAEQVYVVQHWLPRTIVEGEYRYGAVVQAHDVFARLAMDTIRTQAQELPLTYRFFPDELEAVSWLQAQQLLLPPIIS</sequence>
<comment type="caution">
    <text evidence="1">The sequence shown here is derived from an EMBL/GenBank/DDBJ whole genome shotgun (WGS) entry which is preliminary data.</text>
</comment>
<gene>
    <name evidence="1" type="ORF">ACFSDX_18530</name>
</gene>
<organism evidence="1 2">
    <name type="scientific">Hymenobacter bucti</name>
    <dbReference type="NCBI Taxonomy" id="1844114"/>
    <lineage>
        <taxon>Bacteria</taxon>
        <taxon>Pseudomonadati</taxon>
        <taxon>Bacteroidota</taxon>
        <taxon>Cytophagia</taxon>
        <taxon>Cytophagales</taxon>
        <taxon>Hymenobacteraceae</taxon>
        <taxon>Hymenobacter</taxon>
    </lineage>
</organism>
<dbReference type="EMBL" id="JBHUFD010000008">
    <property type="protein sequence ID" value="MFD1874448.1"/>
    <property type="molecule type" value="Genomic_DNA"/>
</dbReference>
<evidence type="ECO:0008006" key="3">
    <source>
        <dbReference type="Google" id="ProtNLM"/>
    </source>
</evidence>
<accession>A0ABW4QXU8</accession>
<proteinExistence type="predicted"/>
<dbReference type="RefSeq" id="WP_382316264.1">
    <property type="nucleotide sequence ID" value="NZ_JBHUFD010000008.1"/>
</dbReference>